<dbReference type="GO" id="GO:0016491">
    <property type="term" value="F:oxidoreductase activity"/>
    <property type="evidence" value="ECO:0007669"/>
    <property type="project" value="UniProtKB-KW"/>
</dbReference>
<dbReference type="Gene3D" id="3.30.360.10">
    <property type="entry name" value="Dihydrodipicolinate Reductase, domain 2"/>
    <property type="match status" value="1"/>
</dbReference>
<keyword evidence="5" id="KW-1185">Reference proteome</keyword>
<gene>
    <name evidence="4" type="ORF">EJC50_20580</name>
</gene>
<feature type="domain" description="Gfo/Idh/MocA-like oxidoreductase N-terminal" evidence="2">
    <location>
        <begin position="8"/>
        <end position="121"/>
    </location>
</feature>
<dbReference type="OrthoDB" id="179913at2"/>
<dbReference type="EMBL" id="CP034437">
    <property type="protein sequence ID" value="AZN41797.1"/>
    <property type="molecule type" value="Genomic_DNA"/>
</dbReference>
<dbReference type="PANTHER" id="PTHR43818">
    <property type="entry name" value="BCDNA.GH03377"/>
    <property type="match status" value="1"/>
</dbReference>
<keyword evidence="1" id="KW-0560">Oxidoreductase</keyword>
<name>A0A3Q8X7A3_9BACL</name>
<dbReference type="InterPro" id="IPR036291">
    <property type="entry name" value="NAD(P)-bd_dom_sf"/>
</dbReference>
<evidence type="ECO:0000313" key="5">
    <source>
        <dbReference type="Proteomes" id="UP000272528"/>
    </source>
</evidence>
<dbReference type="Gene3D" id="3.40.50.720">
    <property type="entry name" value="NAD(P)-binding Rossmann-like Domain"/>
    <property type="match status" value="1"/>
</dbReference>
<dbReference type="PANTHER" id="PTHR43818:SF11">
    <property type="entry name" value="BCDNA.GH03377"/>
    <property type="match status" value="1"/>
</dbReference>
<proteinExistence type="predicted"/>
<evidence type="ECO:0000313" key="4">
    <source>
        <dbReference type="EMBL" id="AZN41797.1"/>
    </source>
</evidence>
<protein>
    <submittedName>
        <fullName evidence="4">Gfo/Idh/MocA family oxidoreductase</fullName>
    </submittedName>
</protein>
<reference evidence="5" key="1">
    <citation type="submission" date="2018-12" db="EMBL/GenBank/DDBJ databases">
        <title>Genome sequence of Peanibacillus sp.</title>
        <authorList>
            <person name="Subramani G."/>
            <person name="Srinivasan S."/>
            <person name="Kim M.K."/>
        </authorList>
    </citation>
    <scope>NUCLEOTIDE SEQUENCE [LARGE SCALE GENOMIC DNA]</scope>
    <source>
        <strain evidence="5">18JY67-1</strain>
    </source>
</reference>
<evidence type="ECO:0000259" key="2">
    <source>
        <dbReference type="Pfam" id="PF01408"/>
    </source>
</evidence>
<sequence>MSVKQFPIGMIGAGAIAVSRHLPNLQKIEGVEFVAVANRNLESSRKVAEAFGFAKVYEHWKEVVDDPEVRIIFNCTPPYMHKEISCYALAKGKHVFCQARMAMNLAEAEEMLEADRSTELTTMLCPPPTYMAVEPFVMQYMEDGHLGDIRHIVLHHATSSLNDADKPLHWRQRSDLQGINLLDVGIMGEVLNRWFGPVSHLSAIGKTWVTERPADRDGRSMVELPDSVTVIGQFKTGATLTALFTGAAAADACSLTIHGSKGTLRCMAGEPYVALQTSEGERRIDIPEELLGKWEVEKQFLQSVADGKKGAPSFEEGVRYMRFTQAITDSMAQGMRPVQL</sequence>
<dbReference type="KEGG" id="palb:EJC50_20580"/>
<dbReference type="InterPro" id="IPR050463">
    <property type="entry name" value="Gfo/Idh/MocA_oxidrdct_glycsds"/>
</dbReference>
<dbReference type="GO" id="GO:0000166">
    <property type="term" value="F:nucleotide binding"/>
    <property type="evidence" value="ECO:0007669"/>
    <property type="project" value="InterPro"/>
</dbReference>
<dbReference type="InterPro" id="IPR000683">
    <property type="entry name" value="Gfo/Idh/MocA-like_OxRdtase_N"/>
</dbReference>
<dbReference type="Pfam" id="PF01408">
    <property type="entry name" value="GFO_IDH_MocA"/>
    <property type="match status" value="1"/>
</dbReference>
<evidence type="ECO:0000256" key="1">
    <source>
        <dbReference type="ARBA" id="ARBA00023002"/>
    </source>
</evidence>
<feature type="domain" description="GFO/IDH/MocA-like oxidoreductase" evidence="3">
    <location>
        <begin position="139"/>
        <end position="265"/>
    </location>
</feature>
<dbReference type="SUPFAM" id="SSF51735">
    <property type="entry name" value="NAD(P)-binding Rossmann-fold domains"/>
    <property type="match status" value="1"/>
</dbReference>
<organism evidence="4 5">
    <name type="scientific">Paenibacillus albus</name>
    <dbReference type="NCBI Taxonomy" id="2495582"/>
    <lineage>
        <taxon>Bacteria</taxon>
        <taxon>Bacillati</taxon>
        <taxon>Bacillota</taxon>
        <taxon>Bacilli</taxon>
        <taxon>Bacillales</taxon>
        <taxon>Paenibacillaceae</taxon>
        <taxon>Paenibacillus</taxon>
    </lineage>
</organism>
<accession>A0A3Q8X7A3</accession>
<evidence type="ECO:0000259" key="3">
    <source>
        <dbReference type="Pfam" id="PF22725"/>
    </source>
</evidence>
<dbReference type="AlphaFoldDB" id="A0A3Q8X7A3"/>
<dbReference type="SUPFAM" id="SSF55347">
    <property type="entry name" value="Glyceraldehyde-3-phosphate dehydrogenase-like, C-terminal domain"/>
    <property type="match status" value="1"/>
</dbReference>
<dbReference type="Pfam" id="PF22725">
    <property type="entry name" value="GFO_IDH_MocA_C3"/>
    <property type="match status" value="1"/>
</dbReference>
<dbReference type="Proteomes" id="UP000272528">
    <property type="component" value="Chromosome"/>
</dbReference>
<dbReference type="InterPro" id="IPR055170">
    <property type="entry name" value="GFO_IDH_MocA-like_dom"/>
</dbReference>